<dbReference type="GO" id="GO:0003677">
    <property type="term" value="F:DNA binding"/>
    <property type="evidence" value="ECO:0007669"/>
    <property type="project" value="UniProtKB-KW"/>
</dbReference>
<dbReference type="Pfam" id="PF01131">
    <property type="entry name" value="Topoisom_bac"/>
    <property type="match status" value="1"/>
</dbReference>
<evidence type="ECO:0000256" key="4">
    <source>
        <dbReference type="ARBA" id="ARBA00023029"/>
    </source>
</evidence>
<name>A0A0B5AZX4_9BACL</name>
<sequence>MSRKKAILIAEKPSLMLEIQRTYNGNRSSIPYDIDFTTFAGHVMGLVQPSDYNPAWEKWDMAHLPMMPDTFIYKPTRDKAKMYKEVKEIVQKGGYDFGIVATDPGREGELIAWAFLDEIKVKFPFKRLWFSDLTEGELLRALQNLRDYDAVLNGIKEASYKRSQMDWLIGMNFSRAYGLLTGKNAPLGRVMTPTLKIVVDRELELRNFVPKPFWEIEGDFGKYKGIYLDEEGNSSFLDKAKAEALIPQFGLKGKIIDVTKKKETKYAPELHSLANLQNECNRLFGYTMSETLAVAQSLYEKKLLSYPRTDSAYLTEAIAKEFNKMLKPLTQLPELKAEADAVIVNTSLLSTTAKNKKYVNDKKVSDHYAITPTGMIPDLGKLTKDEVNVYMTVAKRFLAIFLPPMETQKTTILTDANGHTFKTNGSLLQDLGYMRLYPTNSKDTLLPAVKKGDVVDLVNTRLIEKKTSPPPRYNDESLNRIMENVARLIEDDELKEVMKEAKGIGTPATRGSIVDKLVEKNMIERKKKSFYATDYGISLIEGIGDLDIASPLLTAHWESKLTEMEKANYNPVDFDKEMRSYIAETVEKIKHLKVRISSDKPSLGACPKCGSKVVDGKDYYLCEQYKNTCDFIVGHTVWGAKLTKTELKKILDGKETKKMSFDNGKKQWEATLVFDKAKGNLTFGNGNKGSSSKASGTSSGKHVGKCPKCGGNVTEAEKFYACENNRKTCDTIIWKQVSGAKVTLTDAKQLLAGKETAEKEFTWKSGKKGKAKLKYTNKVEFVFD</sequence>
<reference evidence="12 13" key="1">
    <citation type="submission" date="2014-08" db="EMBL/GenBank/DDBJ databases">
        <title>Complete genome of a marine bacteria Jeotgalibacillus malaysiensis.</title>
        <authorList>
            <person name="Yaakop A.S."/>
            <person name="Chan K.-G."/>
            <person name="Goh K.M."/>
        </authorList>
    </citation>
    <scope>NUCLEOTIDE SEQUENCE [LARGE SCALE GENOMIC DNA]</scope>
    <source>
        <strain evidence="12 13">D5</strain>
        <plasmid evidence="13">Plasmid</plasmid>
    </source>
</reference>
<keyword evidence="13" id="KW-1185">Reference proteome</keyword>
<dbReference type="Proteomes" id="UP000031449">
    <property type="component" value="Plasmid unnamed"/>
</dbReference>
<dbReference type="EC" id="5.6.2.1" evidence="3"/>
<geneLocation type="plasmid" evidence="13"/>
<evidence type="ECO:0000256" key="7">
    <source>
        <dbReference type="ARBA" id="ARBA00030003"/>
    </source>
</evidence>
<keyword evidence="5" id="KW-0238">DNA-binding</keyword>
<evidence type="ECO:0000256" key="10">
    <source>
        <dbReference type="ARBA" id="ARBA00032877"/>
    </source>
</evidence>
<dbReference type="GO" id="GO:0003917">
    <property type="term" value="F:DNA topoisomerase type I (single strand cut, ATP-independent) activity"/>
    <property type="evidence" value="ECO:0007669"/>
    <property type="project" value="UniProtKB-EC"/>
</dbReference>
<evidence type="ECO:0000256" key="8">
    <source>
        <dbReference type="ARBA" id="ARBA00031985"/>
    </source>
</evidence>
<comment type="catalytic activity">
    <reaction evidence="1">
        <text>ATP-independent breakage of single-stranded DNA, followed by passage and rejoining.</text>
        <dbReference type="EC" id="5.6.2.1"/>
    </reaction>
</comment>
<dbReference type="BioCyc" id="JESP1508404:G14D9-13461-MONOMER"/>
<dbReference type="InterPro" id="IPR023405">
    <property type="entry name" value="Topo_IA_core_domain"/>
</dbReference>
<dbReference type="Gene3D" id="1.10.290.10">
    <property type="entry name" value="Topoisomerase I, domain 4"/>
    <property type="match status" value="1"/>
</dbReference>
<dbReference type="PANTHER" id="PTHR11390">
    <property type="entry name" value="PROKARYOTIC DNA TOPOISOMERASE"/>
    <property type="match status" value="1"/>
</dbReference>
<dbReference type="GO" id="GO:0006310">
    <property type="term" value="P:DNA recombination"/>
    <property type="evidence" value="ECO:0007669"/>
    <property type="project" value="TreeGrafter"/>
</dbReference>
<organism evidence="12 13">
    <name type="scientific">Jeotgalibacillus malaysiensis</name>
    <dbReference type="NCBI Taxonomy" id="1508404"/>
    <lineage>
        <taxon>Bacteria</taxon>
        <taxon>Bacillati</taxon>
        <taxon>Bacillota</taxon>
        <taxon>Bacilli</taxon>
        <taxon>Bacillales</taxon>
        <taxon>Caryophanaceae</taxon>
        <taxon>Jeotgalibacillus</taxon>
    </lineage>
</organism>
<evidence type="ECO:0000256" key="2">
    <source>
        <dbReference type="ARBA" id="ARBA00009446"/>
    </source>
</evidence>
<dbReference type="Pfam" id="PF01751">
    <property type="entry name" value="Toprim"/>
    <property type="match status" value="1"/>
</dbReference>
<keyword evidence="6 12" id="KW-0413">Isomerase</keyword>
<dbReference type="SUPFAM" id="SSF56712">
    <property type="entry name" value="Prokaryotic type I DNA topoisomerase"/>
    <property type="match status" value="1"/>
</dbReference>
<evidence type="ECO:0000313" key="12">
    <source>
        <dbReference type="EMBL" id="AJD93494.1"/>
    </source>
</evidence>
<dbReference type="CDD" id="cd00186">
    <property type="entry name" value="TOP1Ac"/>
    <property type="match status" value="1"/>
</dbReference>
<evidence type="ECO:0000256" key="9">
    <source>
        <dbReference type="ARBA" id="ARBA00032235"/>
    </source>
</evidence>
<dbReference type="SMART" id="SM00493">
    <property type="entry name" value="TOPRIM"/>
    <property type="match status" value="1"/>
</dbReference>
<dbReference type="PROSITE" id="PS52039">
    <property type="entry name" value="TOPO_IA_2"/>
    <property type="match status" value="1"/>
</dbReference>
<proteinExistence type="inferred from homology"/>
<dbReference type="Gene3D" id="3.40.50.140">
    <property type="match status" value="1"/>
</dbReference>
<evidence type="ECO:0000256" key="1">
    <source>
        <dbReference type="ARBA" id="ARBA00000213"/>
    </source>
</evidence>
<keyword evidence="12" id="KW-0614">Plasmid</keyword>
<evidence type="ECO:0000256" key="6">
    <source>
        <dbReference type="ARBA" id="ARBA00023235"/>
    </source>
</evidence>
<accession>A0A0B5AZX4</accession>
<keyword evidence="4" id="KW-0799">Topoisomerase</keyword>
<feature type="domain" description="Topo IA-type catalytic" evidence="11">
    <location>
        <begin position="152"/>
        <end position="586"/>
    </location>
</feature>
<dbReference type="InterPro" id="IPR013825">
    <property type="entry name" value="Topo_IA_cen_sub2"/>
</dbReference>
<gene>
    <name evidence="12" type="ORF">JMA_41770</name>
</gene>
<dbReference type="KEGG" id="jeo:JMA_41770"/>
<dbReference type="InterPro" id="IPR023406">
    <property type="entry name" value="Topo_IA_AS"/>
</dbReference>
<dbReference type="Gene3D" id="2.70.20.10">
    <property type="entry name" value="Topoisomerase I, domain 3"/>
    <property type="match status" value="1"/>
</dbReference>
<dbReference type="PROSITE" id="PS00396">
    <property type="entry name" value="TOPO_IA_1"/>
    <property type="match status" value="1"/>
</dbReference>
<dbReference type="InterPro" id="IPR013497">
    <property type="entry name" value="Topo_IA_cen"/>
</dbReference>
<dbReference type="OrthoDB" id="9803554at2"/>
<dbReference type="PANTHER" id="PTHR11390:SF21">
    <property type="entry name" value="DNA TOPOISOMERASE 3-ALPHA"/>
    <property type="match status" value="1"/>
</dbReference>
<dbReference type="SMART" id="SM00436">
    <property type="entry name" value="TOP1Bc"/>
    <property type="match status" value="1"/>
</dbReference>
<dbReference type="GO" id="GO:0006281">
    <property type="term" value="P:DNA repair"/>
    <property type="evidence" value="ECO:0007669"/>
    <property type="project" value="TreeGrafter"/>
</dbReference>
<dbReference type="GO" id="GO:0043597">
    <property type="term" value="C:cytoplasmic replication fork"/>
    <property type="evidence" value="ECO:0007669"/>
    <property type="project" value="TreeGrafter"/>
</dbReference>
<evidence type="ECO:0000256" key="5">
    <source>
        <dbReference type="ARBA" id="ARBA00023125"/>
    </source>
</evidence>
<dbReference type="InterPro" id="IPR013824">
    <property type="entry name" value="Topo_IA_cen_sub1"/>
</dbReference>
<dbReference type="HOGENOM" id="CLU_002929_5_2_9"/>
<comment type="similarity">
    <text evidence="2">Belongs to the type IA topoisomerase family.</text>
</comment>
<evidence type="ECO:0000256" key="3">
    <source>
        <dbReference type="ARBA" id="ARBA00012891"/>
    </source>
</evidence>
<dbReference type="InterPro" id="IPR013826">
    <property type="entry name" value="Topo_IA_cen_sub3"/>
</dbReference>
<evidence type="ECO:0000259" key="11">
    <source>
        <dbReference type="PROSITE" id="PS52039"/>
    </source>
</evidence>
<dbReference type="InterPro" id="IPR006171">
    <property type="entry name" value="TOPRIM_dom"/>
</dbReference>
<dbReference type="Gene3D" id="1.10.460.10">
    <property type="entry name" value="Topoisomerase I, domain 2"/>
    <property type="match status" value="1"/>
</dbReference>
<evidence type="ECO:0000313" key="13">
    <source>
        <dbReference type="Proteomes" id="UP000031449"/>
    </source>
</evidence>
<dbReference type="EMBL" id="CP009417">
    <property type="protein sequence ID" value="AJD93494.1"/>
    <property type="molecule type" value="Genomic_DNA"/>
</dbReference>
<dbReference type="PRINTS" id="PR00417">
    <property type="entry name" value="PRTPISMRASEI"/>
</dbReference>
<dbReference type="GO" id="GO:0006265">
    <property type="term" value="P:DNA topological change"/>
    <property type="evidence" value="ECO:0007669"/>
    <property type="project" value="InterPro"/>
</dbReference>
<dbReference type="InterPro" id="IPR000380">
    <property type="entry name" value="Topo_IA"/>
</dbReference>
<dbReference type="AlphaFoldDB" id="A0A0B5AZX4"/>
<dbReference type="InterPro" id="IPR003602">
    <property type="entry name" value="Topo_IA_DNA-bd_dom"/>
</dbReference>
<dbReference type="SMART" id="SM00437">
    <property type="entry name" value="TOP1Ac"/>
    <property type="match status" value="1"/>
</dbReference>
<protein>
    <recommendedName>
        <fullName evidence="3">DNA topoisomerase</fullName>
        <ecNumber evidence="3">5.6.2.1</ecNumber>
    </recommendedName>
    <alternativeName>
        <fullName evidence="10">Omega-protein</fullName>
    </alternativeName>
    <alternativeName>
        <fullName evidence="9">Relaxing enzyme</fullName>
    </alternativeName>
    <alternativeName>
        <fullName evidence="7">Swivelase</fullName>
    </alternativeName>
    <alternativeName>
        <fullName evidence="8">Untwisting enzyme</fullName>
    </alternativeName>
</protein>
<dbReference type="InterPro" id="IPR003601">
    <property type="entry name" value="Topo_IA_2"/>
</dbReference>